<gene>
    <name evidence="2" type="primary">P0569E11.12</name>
</gene>
<organism evidence="2 3">
    <name type="scientific">Oryza sativa subsp. japonica</name>
    <name type="common">Rice</name>
    <dbReference type="NCBI Taxonomy" id="39947"/>
    <lineage>
        <taxon>Eukaryota</taxon>
        <taxon>Viridiplantae</taxon>
        <taxon>Streptophyta</taxon>
        <taxon>Embryophyta</taxon>
        <taxon>Tracheophyta</taxon>
        <taxon>Spermatophyta</taxon>
        <taxon>Magnoliopsida</taxon>
        <taxon>Liliopsida</taxon>
        <taxon>Poales</taxon>
        <taxon>Poaceae</taxon>
        <taxon>BOP clade</taxon>
        <taxon>Oryzoideae</taxon>
        <taxon>Oryzeae</taxon>
        <taxon>Oryzinae</taxon>
        <taxon>Oryza</taxon>
        <taxon>Oryza sativa</taxon>
    </lineage>
</organism>
<evidence type="ECO:0000256" key="1">
    <source>
        <dbReference type="SAM" id="MobiDB-lite"/>
    </source>
</evidence>
<dbReference type="EMBL" id="AP006067">
    <property type="protein sequence ID" value="BAD34222.1"/>
    <property type="molecule type" value="Genomic_DNA"/>
</dbReference>
<evidence type="ECO:0000313" key="2">
    <source>
        <dbReference type="EMBL" id="BAD34222.1"/>
    </source>
</evidence>
<reference evidence="3" key="1">
    <citation type="journal article" date="2005" name="Nature">
        <title>The map-based sequence of the rice genome.</title>
        <authorList>
            <consortium name="International rice genome sequencing project (IRGSP)"/>
            <person name="Matsumoto T."/>
            <person name="Wu J."/>
            <person name="Kanamori H."/>
            <person name="Katayose Y."/>
            <person name="Fujisawa M."/>
            <person name="Namiki N."/>
            <person name="Mizuno H."/>
            <person name="Yamamoto K."/>
            <person name="Antonio B.A."/>
            <person name="Baba T."/>
            <person name="Sakata K."/>
            <person name="Nagamura Y."/>
            <person name="Aoki H."/>
            <person name="Arikawa K."/>
            <person name="Arita K."/>
            <person name="Bito T."/>
            <person name="Chiden Y."/>
            <person name="Fujitsuka N."/>
            <person name="Fukunaka R."/>
            <person name="Hamada M."/>
            <person name="Harada C."/>
            <person name="Hayashi A."/>
            <person name="Hijishita S."/>
            <person name="Honda M."/>
            <person name="Hosokawa S."/>
            <person name="Ichikawa Y."/>
            <person name="Idonuma A."/>
            <person name="Iijima M."/>
            <person name="Ikeda M."/>
            <person name="Ikeno M."/>
            <person name="Ito K."/>
            <person name="Ito S."/>
            <person name="Ito T."/>
            <person name="Ito Y."/>
            <person name="Ito Y."/>
            <person name="Iwabuchi A."/>
            <person name="Kamiya K."/>
            <person name="Karasawa W."/>
            <person name="Kurita K."/>
            <person name="Katagiri S."/>
            <person name="Kikuta A."/>
            <person name="Kobayashi H."/>
            <person name="Kobayashi N."/>
            <person name="Machita K."/>
            <person name="Maehara T."/>
            <person name="Masukawa M."/>
            <person name="Mizubayashi T."/>
            <person name="Mukai Y."/>
            <person name="Nagasaki H."/>
            <person name="Nagata Y."/>
            <person name="Naito S."/>
            <person name="Nakashima M."/>
            <person name="Nakama Y."/>
            <person name="Nakamichi Y."/>
            <person name="Nakamura M."/>
            <person name="Meguro A."/>
            <person name="Negishi M."/>
            <person name="Ohta I."/>
            <person name="Ohta T."/>
            <person name="Okamoto M."/>
            <person name="Ono N."/>
            <person name="Saji S."/>
            <person name="Sakaguchi M."/>
            <person name="Sakai K."/>
            <person name="Shibata M."/>
            <person name="Shimokawa T."/>
            <person name="Song J."/>
            <person name="Takazaki Y."/>
            <person name="Terasawa K."/>
            <person name="Tsugane M."/>
            <person name="Tsuji K."/>
            <person name="Ueda S."/>
            <person name="Waki K."/>
            <person name="Yamagata H."/>
            <person name="Yamamoto M."/>
            <person name="Yamamoto S."/>
            <person name="Yamane H."/>
            <person name="Yoshiki S."/>
            <person name="Yoshihara R."/>
            <person name="Yukawa K."/>
            <person name="Zhong H."/>
            <person name="Yano M."/>
            <person name="Yuan Q."/>
            <person name="Ouyang S."/>
            <person name="Liu J."/>
            <person name="Jones K.M."/>
            <person name="Gansberger K."/>
            <person name="Moffat K."/>
            <person name="Hill J."/>
            <person name="Bera J."/>
            <person name="Fadrosh D."/>
            <person name="Jin S."/>
            <person name="Johri S."/>
            <person name="Kim M."/>
            <person name="Overton L."/>
            <person name="Reardon M."/>
            <person name="Tsitrin T."/>
            <person name="Vuong H."/>
            <person name="Weaver B."/>
            <person name="Ciecko A."/>
            <person name="Tallon L."/>
            <person name="Jackson J."/>
            <person name="Pai G."/>
            <person name="Aken S.V."/>
            <person name="Utterback T."/>
            <person name="Reidmuller S."/>
            <person name="Feldblyum T."/>
            <person name="Hsiao J."/>
            <person name="Zismann V."/>
            <person name="Iobst S."/>
            <person name="de Vazeille A.R."/>
            <person name="Buell C.R."/>
            <person name="Ying K."/>
            <person name="Li Y."/>
            <person name="Lu T."/>
            <person name="Huang Y."/>
            <person name="Zhao Q."/>
            <person name="Feng Q."/>
            <person name="Zhang L."/>
            <person name="Zhu J."/>
            <person name="Weng Q."/>
            <person name="Mu J."/>
            <person name="Lu Y."/>
            <person name="Fan D."/>
            <person name="Liu Y."/>
            <person name="Guan J."/>
            <person name="Zhang Y."/>
            <person name="Yu S."/>
            <person name="Liu X."/>
            <person name="Zhang Y."/>
            <person name="Hong G."/>
            <person name="Han B."/>
            <person name="Choisne N."/>
            <person name="Demange N."/>
            <person name="Orjeda G."/>
            <person name="Samain S."/>
            <person name="Cattolico L."/>
            <person name="Pelletier E."/>
            <person name="Couloux A."/>
            <person name="Segurens B."/>
            <person name="Wincker P."/>
            <person name="D'Hont A."/>
            <person name="Scarpelli C."/>
            <person name="Weissenbach J."/>
            <person name="Salanoubat M."/>
            <person name="Quetier F."/>
            <person name="Yu Y."/>
            <person name="Kim H.R."/>
            <person name="Rambo T."/>
            <person name="Currie J."/>
            <person name="Collura K."/>
            <person name="Luo M."/>
            <person name="Yang T."/>
            <person name="Ammiraju J.S.S."/>
            <person name="Engler F."/>
            <person name="Soderlund C."/>
            <person name="Wing R.A."/>
            <person name="Palmer L.E."/>
            <person name="de la Bastide M."/>
            <person name="Spiegel L."/>
            <person name="Nascimento L."/>
            <person name="Zutavern T."/>
            <person name="O'Shaughnessy A."/>
            <person name="Dike S."/>
            <person name="Dedhia N."/>
            <person name="Preston R."/>
            <person name="Balija V."/>
            <person name="McCombie W.R."/>
            <person name="Chow T."/>
            <person name="Chen H."/>
            <person name="Chung M."/>
            <person name="Chen C."/>
            <person name="Shaw J."/>
            <person name="Wu H."/>
            <person name="Hsiao K."/>
            <person name="Chao Y."/>
            <person name="Chu M."/>
            <person name="Cheng C."/>
            <person name="Hour A."/>
            <person name="Lee P."/>
            <person name="Lin S."/>
            <person name="Lin Y."/>
            <person name="Liou J."/>
            <person name="Liu S."/>
            <person name="Hsing Y."/>
            <person name="Raghuvanshi S."/>
            <person name="Mohanty A."/>
            <person name="Bharti A.K."/>
            <person name="Gaur A."/>
            <person name="Gupta V."/>
            <person name="Kumar D."/>
            <person name="Ravi V."/>
            <person name="Vij S."/>
            <person name="Kapur A."/>
            <person name="Khurana P."/>
            <person name="Khurana P."/>
            <person name="Khurana J.P."/>
            <person name="Tyagi A.K."/>
            <person name="Gaikwad K."/>
            <person name="Singh A."/>
            <person name="Dalal V."/>
            <person name="Srivastava S."/>
            <person name="Dixit A."/>
            <person name="Pal A.K."/>
            <person name="Ghazi I.A."/>
            <person name="Yadav M."/>
            <person name="Pandit A."/>
            <person name="Bhargava A."/>
            <person name="Sureshbabu K."/>
            <person name="Batra K."/>
            <person name="Sharma T.R."/>
            <person name="Mohapatra T."/>
            <person name="Singh N.K."/>
            <person name="Messing J."/>
            <person name="Nelson A.B."/>
            <person name="Fuks G."/>
            <person name="Kavchok S."/>
            <person name="Keizer G."/>
            <person name="Linton E."/>
            <person name="Llaca V."/>
            <person name="Song R."/>
            <person name="Tanyolac B."/>
            <person name="Young S."/>
            <person name="Ho-Il K."/>
            <person name="Hahn J.H."/>
            <person name="Sangsakoo G."/>
            <person name="Vanavichit A."/>
            <person name="de Mattos Luiz.A.T."/>
            <person name="Zimmer P.D."/>
            <person name="Malone G."/>
            <person name="Dellagostin O."/>
            <person name="de Oliveira A.C."/>
            <person name="Bevan M."/>
            <person name="Bancroft I."/>
            <person name="Minx P."/>
            <person name="Cordum H."/>
            <person name="Wilson R."/>
            <person name="Cheng Z."/>
            <person name="Jin W."/>
            <person name="Jiang J."/>
            <person name="Leong S.A."/>
            <person name="Iwama H."/>
            <person name="Gojobori T."/>
            <person name="Itoh T."/>
            <person name="Niimura Y."/>
            <person name="Fujii Y."/>
            <person name="Habara T."/>
            <person name="Sakai H."/>
            <person name="Sato Y."/>
            <person name="Wilson G."/>
            <person name="Kumar K."/>
            <person name="McCouch S."/>
            <person name="Juretic N."/>
            <person name="Hoen D."/>
            <person name="Wright S."/>
            <person name="Bruskiewich R."/>
            <person name="Bureau T."/>
            <person name="Miyao A."/>
            <person name="Hirochika H."/>
            <person name="Nishikawa T."/>
            <person name="Kadowaki K."/>
            <person name="Sugiura M."/>
            <person name="Burr B."/>
            <person name="Sasaki T."/>
        </authorList>
    </citation>
    <scope>NUCLEOTIDE SEQUENCE [LARGE SCALE GENOMIC DNA]</scope>
    <source>
        <strain evidence="3">cv. Nipponbare</strain>
    </source>
</reference>
<sequence>MWLDGSSCSGGARRRSSCGGSSSDTAVEQAAARAPLLQHAAAGWRRTSPFSSSSGSLAAATKELGGGDGEGARRRRNLGLGFRWGFRRLGWRWRALPRLDSLATATGGTGAFSCSSLSPARRRPRARGPQWQVAAARNAVVDAQATEQATTVPHPVQALLVARAAIGICESGFSPGTGHGPRRW</sequence>
<evidence type="ECO:0000313" key="3">
    <source>
        <dbReference type="Proteomes" id="UP000000763"/>
    </source>
</evidence>
<feature type="region of interest" description="Disordered" evidence="1">
    <location>
        <begin position="45"/>
        <end position="72"/>
    </location>
</feature>
<dbReference type="Proteomes" id="UP000000763">
    <property type="component" value="Chromosome 9"/>
</dbReference>
<accession>Q69JZ0</accession>
<feature type="region of interest" description="Disordered" evidence="1">
    <location>
        <begin position="1"/>
        <end position="24"/>
    </location>
</feature>
<protein>
    <submittedName>
        <fullName evidence="2">Uncharacterized protein</fullName>
    </submittedName>
</protein>
<feature type="compositionally biased region" description="Low complexity" evidence="1">
    <location>
        <begin position="45"/>
        <end position="56"/>
    </location>
</feature>
<proteinExistence type="predicted"/>
<reference evidence="3" key="2">
    <citation type="journal article" date="2008" name="Nucleic Acids Res.">
        <title>The rice annotation project database (RAP-DB): 2008 update.</title>
        <authorList>
            <consortium name="The rice annotation project (RAP)"/>
        </authorList>
    </citation>
    <scope>GENOME REANNOTATION</scope>
    <source>
        <strain evidence="3">cv. Nipponbare</strain>
    </source>
</reference>
<dbReference type="AlphaFoldDB" id="Q69JZ0"/>
<name>Q69JZ0_ORYSJ</name>